<proteinExistence type="predicted"/>
<organism evidence="1 2">
    <name type="scientific">Rhizobium puerariae</name>
    <dbReference type="NCBI Taxonomy" id="1585791"/>
    <lineage>
        <taxon>Bacteria</taxon>
        <taxon>Pseudomonadati</taxon>
        <taxon>Pseudomonadota</taxon>
        <taxon>Alphaproteobacteria</taxon>
        <taxon>Hyphomicrobiales</taxon>
        <taxon>Rhizobiaceae</taxon>
        <taxon>Rhizobium/Agrobacterium group</taxon>
        <taxon>Rhizobium</taxon>
    </lineage>
</organism>
<reference evidence="1 2" key="1">
    <citation type="submission" date="2024-09" db="EMBL/GenBank/DDBJ databases">
        <authorList>
            <person name="Sun Q."/>
            <person name="Mori K."/>
        </authorList>
    </citation>
    <scope>NUCLEOTIDE SEQUENCE [LARGE SCALE GENOMIC DNA]</scope>
    <source>
        <strain evidence="1 2">TBRC 4938</strain>
    </source>
</reference>
<evidence type="ECO:0000313" key="1">
    <source>
        <dbReference type="EMBL" id="MFB9951380.1"/>
    </source>
</evidence>
<evidence type="ECO:0000313" key="2">
    <source>
        <dbReference type="Proteomes" id="UP001589692"/>
    </source>
</evidence>
<comment type="caution">
    <text evidence="1">The sequence shown here is derived from an EMBL/GenBank/DDBJ whole genome shotgun (WGS) entry which is preliminary data.</text>
</comment>
<dbReference type="EMBL" id="JBHMAA010000024">
    <property type="protein sequence ID" value="MFB9951380.1"/>
    <property type="molecule type" value="Genomic_DNA"/>
</dbReference>
<protein>
    <submittedName>
        <fullName evidence="1">Uncharacterized protein</fullName>
    </submittedName>
</protein>
<accession>A0ABV6AL83</accession>
<gene>
    <name evidence="1" type="ORF">ACFFP0_21235</name>
</gene>
<sequence>MAEIVVLNRWRSENARRPQIRIGEAEDAGQLLLFTGVRYERFDDLGDRKAENHAVRAD</sequence>
<name>A0ABV6AL83_9HYPH</name>
<dbReference type="Proteomes" id="UP001589692">
    <property type="component" value="Unassembled WGS sequence"/>
</dbReference>
<dbReference type="RefSeq" id="WP_377264189.1">
    <property type="nucleotide sequence ID" value="NZ_JBHMAA010000024.1"/>
</dbReference>
<keyword evidence="2" id="KW-1185">Reference proteome</keyword>